<dbReference type="EMBL" id="FQZB01000036">
    <property type="protein sequence ID" value="SHK84357.1"/>
    <property type="molecule type" value="Genomic_DNA"/>
</dbReference>
<sequence length="154" mass="17638">MFKEMRKKERQLASEEVIENLNKGEYGVLATVNDDGYPYSIPLSYVYHKGNIYFHCAIEGQKLNNIKRNSKVSFCITTDTEILPSQFSTKYKSVVIFGNAEEVFEVEKEEALLALIEKYSGEFLEQGKKYISAAKDKTKVIRIKINHISGKGRK</sequence>
<evidence type="ECO:0000313" key="2">
    <source>
        <dbReference type="Proteomes" id="UP000184310"/>
    </source>
</evidence>
<name>A0A1M6VS47_9CLOT</name>
<proteinExistence type="predicted"/>
<keyword evidence="2" id="KW-1185">Reference proteome</keyword>
<dbReference type="AlphaFoldDB" id="A0A1M6VS47"/>
<evidence type="ECO:0008006" key="3">
    <source>
        <dbReference type="Google" id="ProtNLM"/>
    </source>
</evidence>
<reference evidence="1 2" key="1">
    <citation type="submission" date="2016-11" db="EMBL/GenBank/DDBJ databases">
        <authorList>
            <person name="Jaros S."/>
            <person name="Januszkiewicz K."/>
            <person name="Wedrychowicz H."/>
        </authorList>
    </citation>
    <scope>NUCLEOTIDE SEQUENCE [LARGE SCALE GENOMIC DNA]</scope>
    <source>
        <strain evidence="1 2">DSM 21758</strain>
    </source>
</reference>
<dbReference type="Proteomes" id="UP000184310">
    <property type="component" value="Unassembled WGS sequence"/>
</dbReference>
<organism evidence="1 2">
    <name type="scientific">Clostridium cavendishii DSM 21758</name>
    <dbReference type="NCBI Taxonomy" id="1121302"/>
    <lineage>
        <taxon>Bacteria</taxon>
        <taxon>Bacillati</taxon>
        <taxon>Bacillota</taxon>
        <taxon>Clostridia</taxon>
        <taxon>Eubacteriales</taxon>
        <taxon>Clostridiaceae</taxon>
        <taxon>Clostridium</taxon>
    </lineage>
</organism>
<gene>
    <name evidence="1" type="ORF">SAMN02745163_04561</name>
</gene>
<dbReference type="STRING" id="1121302.SAMN02745163_04561"/>
<dbReference type="InterPro" id="IPR012349">
    <property type="entry name" value="Split_barrel_FMN-bd"/>
</dbReference>
<dbReference type="Gene3D" id="2.30.110.10">
    <property type="entry name" value="Electron Transport, Fmn-binding Protein, Chain A"/>
    <property type="match status" value="1"/>
</dbReference>
<dbReference type="OrthoDB" id="9794935at2"/>
<evidence type="ECO:0000313" key="1">
    <source>
        <dbReference type="EMBL" id="SHK84357.1"/>
    </source>
</evidence>
<dbReference type="RefSeq" id="WP_072993913.1">
    <property type="nucleotide sequence ID" value="NZ_FQZB01000036.1"/>
</dbReference>
<protein>
    <recommendedName>
        <fullName evidence="3">Nitroimidazol reductase NimA, pyridoxamine 5'-phosphate oxidase superfamily</fullName>
    </recommendedName>
</protein>
<dbReference type="SUPFAM" id="SSF50475">
    <property type="entry name" value="FMN-binding split barrel"/>
    <property type="match status" value="1"/>
</dbReference>
<dbReference type="PANTHER" id="PTHR34071:SF2">
    <property type="entry name" value="FLAVIN-NUCLEOTIDE-BINDING PROTEIN"/>
    <property type="match status" value="1"/>
</dbReference>
<dbReference type="InterPro" id="IPR024747">
    <property type="entry name" value="Pyridox_Oxase-rel"/>
</dbReference>
<accession>A0A1M6VS47</accession>
<dbReference type="PANTHER" id="PTHR34071">
    <property type="entry name" value="5-NITROIMIDAZOLE ANTIBIOTICS RESISTANCE PROTEIN, NIMA-FAMILY-RELATED PROTEIN-RELATED"/>
    <property type="match status" value="1"/>
</dbReference>
<dbReference type="Pfam" id="PF12900">
    <property type="entry name" value="Pyridox_ox_2"/>
    <property type="match status" value="1"/>
</dbReference>